<reference evidence="1 2" key="1">
    <citation type="submission" date="2020-10" db="EMBL/GenBank/DDBJ databases">
        <title>Haloactinobacterium sp. RN3S43, a bacterium isolated from saline soil.</title>
        <authorList>
            <person name="Sun J.-Q."/>
        </authorList>
    </citation>
    <scope>NUCLEOTIDE SEQUENCE [LARGE SCALE GENOMIC DNA]</scope>
    <source>
        <strain evidence="1 2">RN3S43</strain>
    </source>
</reference>
<evidence type="ECO:0008006" key="3">
    <source>
        <dbReference type="Google" id="ProtNLM"/>
    </source>
</evidence>
<accession>A0A7M1SZI0</accession>
<dbReference type="KEGG" id="halt:IM660_09440"/>
<dbReference type="EMBL" id="CP063169">
    <property type="protein sequence ID" value="QOR72417.1"/>
    <property type="molecule type" value="Genomic_DNA"/>
</dbReference>
<gene>
    <name evidence="1" type="ORF">IM660_09440</name>
</gene>
<dbReference type="RefSeq" id="WP_193499055.1">
    <property type="nucleotide sequence ID" value="NZ_CP063169.1"/>
</dbReference>
<keyword evidence="2" id="KW-1185">Reference proteome</keyword>
<evidence type="ECO:0000313" key="1">
    <source>
        <dbReference type="EMBL" id="QOR72417.1"/>
    </source>
</evidence>
<organism evidence="1 2">
    <name type="scientific">Ruania alkalisoli</name>
    <dbReference type="NCBI Taxonomy" id="2779775"/>
    <lineage>
        <taxon>Bacteria</taxon>
        <taxon>Bacillati</taxon>
        <taxon>Actinomycetota</taxon>
        <taxon>Actinomycetes</taxon>
        <taxon>Micrococcales</taxon>
        <taxon>Ruaniaceae</taxon>
        <taxon>Ruania</taxon>
    </lineage>
</organism>
<dbReference type="Proteomes" id="UP000593758">
    <property type="component" value="Chromosome"/>
</dbReference>
<evidence type="ECO:0000313" key="2">
    <source>
        <dbReference type="Proteomes" id="UP000593758"/>
    </source>
</evidence>
<sequence length="273" mass="28595">MFPLGSAAPPTTAPELDDRLADGINERLHPASGRVTVASAVDPDGRIGRLDLDLTGVELSRPGRQDLPPPDGEATRREVQALVIHAEPVIIEGVPVHAHASIRGLAITYQPRSDGRWWLAPTDEAGNGLRGKARVSASLDAIEPVLVSTLSERVAATGFSLVGAHLDATSLSPRAIRLEVEATIRRGPLRAVVVGTATAEVGTDMVLALRDLGVRSASPLVGIALAAVRGRLTQWEGHTVDLSALTFGGATVRDVGLTVTGRTVTLEAEIGQR</sequence>
<name>A0A7M1SZI0_9MICO</name>
<proteinExistence type="predicted"/>
<protein>
    <recommendedName>
        <fullName evidence="3">DUF2993 domain-containing protein</fullName>
    </recommendedName>
</protein>
<dbReference type="AlphaFoldDB" id="A0A7M1SZI0"/>